<protein>
    <recommendedName>
        <fullName evidence="5">CARDB protein</fullName>
    </recommendedName>
</protein>
<evidence type="ECO:0000256" key="2">
    <source>
        <dbReference type="SAM" id="SignalP"/>
    </source>
</evidence>
<evidence type="ECO:0000256" key="1">
    <source>
        <dbReference type="SAM" id="MobiDB-lite"/>
    </source>
</evidence>
<gene>
    <name evidence="3" type="ORF">GRQ65_01140</name>
</gene>
<dbReference type="InterPro" id="IPR013783">
    <property type="entry name" value="Ig-like_fold"/>
</dbReference>
<accession>A0A6L7EWZ9</accession>
<keyword evidence="4" id="KW-1185">Reference proteome</keyword>
<reference evidence="3 4" key="1">
    <citation type="submission" date="2019-12" db="EMBL/GenBank/DDBJ databases">
        <authorList>
            <person name="Kun Z."/>
        </authorList>
    </citation>
    <scope>NUCLEOTIDE SEQUENCE [LARGE SCALE GENOMIC DNA]</scope>
    <source>
        <strain evidence="3 4">YIM 123512</strain>
    </source>
</reference>
<feature type="region of interest" description="Disordered" evidence="1">
    <location>
        <begin position="137"/>
        <end position="173"/>
    </location>
</feature>
<dbReference type="Proteomes" id="UP000473325">
    <property type="component" value="Unassembled WGS sequence"/>
</dbReference>
<name>A0A6L7EWZ9_9ACTN</name>
<dbReference type="AlphaFoldDB" id="A0A6L7EWZ9"/>
<feature type="compositionally biased region" description="Low complexity" evidence="1">
    <location>
        <begin position="147"/>
        <end position="158"/>
    </location>
</feature>
<dbReference type="Gene3D" id="2.60.40.10">
    <property type="entry name" value="Immunoglobulins"/>
    <property type="match status" value="1"/>
</dbReference>
<feature type="chain" id="PRO_5026971144" description="CARDB protein" evidence="2">
    <location>
        <begin position="31"/>
        <end position="356"/>
    </location>
</feature>
<evidence type="ECO:0000313" key="3">
    <source>
        <dbReference type="EMBL" id="MXG88151.1"/>
    </source>
</evidence>
<comment type="caution">
    <text evidence="3">The sequence shown here is derived from an EMBL/GenBank/DDBJ whole genome shotgun (WGS) entry which is preliminary data.</text>
</comment>
<sequence>MPARSTIRTLSGVLAAATLVAAVQPGGASAAGGGQKTKKADLSVTALSGVPTTVSRTAPLPLTATVRNRGKVKAKKGTVSFWWSADTRAGGDTLLARVGAPGLGPGRTAEVKAVATVPASVSGGGHVLACSTSAKDASSRNDCKASTPTTVPAVVTTPPTTPPTQPPVQQAPGSTFSGELRGDLHFVDAGSETRDADVWRFTADVSIGATVSGTTVQPTSAVVASTTSSYVLAGRSLTRTSSAPCPGSWEQVSQGSGRFPWTGDPYEDGLRTGIAKTDMSELSMVIEMPFTHTETWSSCDGSQSRTLPARHIIVLEFEQVARTARSVRYAVSDYHDVDSTTSEFETLTGQLELSLD</sequence>
<dbReference type="GO" id="GO:0005975">
    <property type="term" value="P:carbohydrate metabolic process"/>
    <property type="evidence" value="ECO:0007669"/>
    <property type="project" value="UniProtKB-ARBA"/>
</dbReference>
<proteinExistence type="predicted"/>
<keyword evidence="2" id="KW-0732">Signal</keyword>
<evidence type="ECO:0000313" key="4">
    <source>
        <dbReference type="Proteomes" id="UP000473325"/>
    </source>
</evidence>
<evidence type="ECO:0008006" key="5">
    <source>
        <dbReference type="Google" id="ProtNLM"/>
    </source>
</evidence>
<dbReference type="RefSeq" id="WP_160874304.1">
    <property type="nucleotide sequence ID" value="NZ_WUEK01000001.1"/>
</dbReference>
<organism evidence="3 4">
    <name type="scientific">Nocardioides flavescens</name>
    <dbReference type="NCBI Taxonomy" id="2691959"/>
    <lineage>
        <taxon>Bacteria</taxon>
        <taxon>Bacillati</taxon>
        <taxon>Actinomycetota</taxon>
        <taxon>Actinomycetes</taxon>
        <taxon>Propionibacteriales</taxon>
        <taxon>Nocardioidaceae</taxon>
        <taxon>Nocardioides</taxon>
    </lineage>
</organism>
<feature type="signal peptide" evidence="2">
    <location>
        <begin position="1"/>
        <end position="30"/>
    </location>
</feature>
<dbReference type="EMBL" id="WUEK01000001">
    <property type="protein sequence ID" value="MXG88151.1"/>
    <property type="molecule type" value="Genomic_DNA"/>
</dbReference>